<evidence type="ECO:0000313" key="1">
    <source>
        <dbReference type="EMBL" id="MCF2947965.1"/>
    </source>
</evidence>
<sequence length="244" mass="27984">MQSTKSEYGDFSITTEESGYTIARQIKIAQESPDIFMWASPYNPINQHLSIIEYPIFNGVLGLRSLVIHKNNLKNINLVTSIADLRRFTIGQGPGWMDVSIYKDNGFEVVEARLNKLFNMLSNERFELLPLGKLEIDLQTLSRKQGGHNLTIAPNHMIFYPHPVLFHLNQKHKKVIDRLSQGMQKITQNGELAALFEKHFSHETALINQAGMTVITMQNNTLPKKYLERMKSLPLLNRFSMTKK</sequence>
<keyword evidence="2" id="KW-1185">Reference proteome</keyword>
<dbReference type="SUPFAM" id="SSF53850">
    <property type="entry name" value="Periplasmic binding protein-like II"/>
    <property type="match status" value="1"/>
</dbReference>
<proteinExistence type="predicted"/>
<evidence type="ECO:0000313" key="2">
    <source>
        <dbReference type="Proteomes" id="UP001521137"/>
    </source>
</evidence>
<evidence type="ECO:0008006" key="3">
    <source>
        <dbReference type="Google" id="ProtNLM"/>
    </source>
</evidence>
<protein>
    <recommendedName>
        <fullName evidence="3">Solute-binding protein family 3/N-terminal domain-containing protein</fullName>
    </recommendedName>
</protein>
<accession>A0ABS9D5B8</accession>
<organism evidence="1 2">
    <name type="scientific">Paraglaciecola algarum</name>
    <dbReference type="NCBI Taxonomy" id="3050085"/>
    <lineage>
        <taxon>Bacteria</taxon>
        <taxon>Pseudomonadati</taxon>
        <taxon>Pseudomonadota</taxon>
        <taxon>Gammaproteobacteria</taxon>
        <taxon>Alteromonadales</taxon>
        <taxon>Alteromonadaceae</taxon>
        <taxon>Paraglaciecola</taxon>
    </lineage>
</organism>
<comment type="caution">
    <text evidence="1">The sequence shown here is derived from an EMBL/GenBank/DDBJ whole genome shotgun (WGS) entry which is preliminary data.</text>
</comment>
<dbReference type="Proteomes" id="UP001521137">
    <property type="component" value="Unassembled WGS sequence"/>
</dbReference>
<dbReference type="EMBL" id="JAKGAS010000003">
    <property type="protein sequence ID" value="MCF2947965.1"/>
    <property type="molecule type" value="Genomic_DNA"/>
</dbReference>
<name>A0ABS9D5B8_9ALTE</name>
<dbReference type="RefSeq" id="WP_235311499.1">
    <property type="nucleotide sequence ID" value="NZ_JAKGAS010000003.1"/>
</dbReference>
<reference evidence="1 2" key="1">
    <citation type="submission" date="2022-01" db="EMBL/GenBank/DDBJ databases">
        <title>Paraglaciecola sp. G1-23.</title>
        <authorList>
            <person name="Jin M.S."/>
            <person name="Han D.M."/>
            <person name="Kim H.M."/>
            <person name="Jeon C.O."/>
        </authorList>
    </citation>
    <scope>NUCLEOTIDE SEQUENCE [LARGE SCALE GENOMIC DNA]</scope>
    <source>
        <strain evidence="1 2">G1-23</strain>
    </source>
</reference>
<gene>
    <name evidence="1" type="ORF">L0668_07595</name>
</gene>